<organism evidence="1 2">
    <name type="scientific">Novipirellula artificiosorum</name>
    <dbReference type="NCBI Taxonomy" id="2528016"/>
    <lineage>
        <taxon>Bacteria</taxon>
        <taxon>Pseudomonadati</taxon>
        <taxon>Planctomycetota</taxon>
        <taxon>Planctomycetia</taxon>
        <taxon>Pirellulales</taxon>
        <taxon>Pirellulaceae</taxon>
        <taxon>Novipirellula</taxon>
    </lineage>
</organism>
<reference evidence="1 2" key="1">
    <citation type="submission" date="2019-02" db="EMBL/GenBank/DDBJ databases">
        <title>Deep-cultivation of Planctomycetes and their phenomic and genomic characterization uncovers novel biology.</title>
        <authorList>
            <person name="Wiegand S."/>
            <person name="Jogler M."/>
            <person name="Boedeker C."/>
            <person name="Pinto D."/>
            <person name="Vollmers J."/>
            <person name="Rivas-Marin E."/>
            <person name="Kohn T."/>
            <person name="Peeters S.H."/>
            <person name="Heuer A."/>
            <person name="Rast P."/>
            <person name="Oberbeckmann S."/>
            <person name="Bunk B."/>
            <person name="Jeske O."/>
            <person name="Meyerdierks A."/>
            <person name="Storesund J.E."/>
            <person name="Kallscheuer N."/>
            <person name="Luecker S."/>
            <person name="Lage O.M."/>
            <person name="Pohl T."/>
            <person name="Merkel B.J."/>
            <person name="Hornburger P."/>
            <person name="Mueller R.-W."/>
            <person name="Bruemmer F."/>
            <person name="Labrenz M."/>
            <person name="Spormann A.M."/>
            <person name="Op Den Camp H."/>
            <person name="Overmann J."/>
            <person name="Amann R."/>
            <person name="Jetten M.S.M."/>
            <person name="Mascher T."/>
            <person name="Medema M.H."/>
            <person name="Devos D.P."/>
            <person name="Kaster A.-K."/>
            <person name="Ovreas L."/>
            <person name="Rohde M."/>
            <person name="Galperin M.Y."/>
            <person name="Jogler C."/>
        </authorList>
    </citation>
    <scope>NUCLEOTIDE SEQUENCE [LARGE SCALE GENOMIC DNA]</scope>
    <source>
        <strain evidence="1 2">Poly41</strain>
    </source>
</reference>
<dbReference type="AlphaFoldDB" id="A0A5C6CBV4"/>
<comment type="caution">
    <text evidence="1">The sequence shown here is derived from an EMBL/GenBank/DDBJ whole genome shotgun (WGS) entry which is preliminary data.</text>
</comment>
<accession>A0A5C6CBV4</accession>
<proteinExistence type="predicted"/>
<dbReference type="PROSITE" id="PS51257">
    <property type="entry name" value="PROKAR_LIPOPROTEIN"/>
    <property type="match status" value="1"/>
</dbReference>
<evidence type="ECO:0000313" key="1">
    <source>
        <dbReference type="EMBL" id="TWU20914.1"/>
    </source>
</evidence>
<keyword evidence="2" id="KW-1185">Reference proteome</keyword>
<name>A0A5C6CBV4_9BACT</name>
<gene>
    <name evidence="1" type="ORF">Poly41_71700</name>
</gene>
<dbReference type="EMBL" id="SJPV01000061">
    <property type="protein sequence ID" value="TWU20914.1"/>
    <property type="molecule type" value="Genomic_DNA"/>
</dbReference>
<sequence>MWLIRCASGCWTSMSTPGASFLSCFSKPDITSSRSCLIAGFMLIMYSPTFTGEACSSISALPVRRTKYRISPSGLDALTCLSRKTASMEPDTWFDASSEEPAGNVTLTWTLPSSNGGRKSRPKFANCHAAIATPSQVISSSDRGITMLICISTDAIFFNVRSSQPSCSRCAACD</sequence>
<protein>
    <submittedName>
        <fullName evidence="1">Uncharacterized protein</fullName>
    </submittedName>
</protein>
<dbReference type="Proteomes" id="UP000319143">
    <property type="component" value="Unassembled WGS sequence"/>
</dbReference>
<evidence type="ECO:0000313" key="2">
    <source>
        <dbReference type="Proteomes" id="UP000319143"/>
    </source>
</evidence>